<name>A0A6M6E7Y1_PRIMG</name>
<evidence type="ECO:0000313" key="2">
    <source>
        <dbReference type="EMBL" id="QJX80568.1"/>
    </source>
</evidence>
<evidence type="ECO:0000313" key="3">
    <source>
        <dbReference type="Proteomes" id="UP000501076"/>
    </source>
</evidence>
<proteinExistence type="predicted"/>
<reference evidence="2 3" key="1">
    <citation type="submission" date="2019-10" db="EMBL/GenBank/DDBJ databases">
        <title>Complete genome sequences for adaption low water activity.</title>
        <authorList>
            <person name="Zhao L."/>
            <person name="Zhong J."/>
        </authorList>
    </citation>
    <scope>NUCLEOTIDE SEQUENCE [LARGE SCALE GENOMIC DNA]</scope>
    <source>
        <strain evidence="2 3">FDU301</strain>
        <plasmid evidence="3">pfdu301a</plasmid>
    </source>
</reference>
<dbReference type="Proteomes" id="UP000501076">
    <property type="component" value="Plasmid pFDU301A"/>
</dbReference>
<feature type="region of interest" description="Disordered" evidence="1">
    <location>
        <begin position="42"/>
        <end position="61"/>
    </location>
</feature>
<dbReference type="AlphaFoldDB" id="A0A6M6E7Y1"/>
<organism evidence="2 3">
    <name type="scientific">Priestia megaterium</name>
    <name type="common">Bacillus megaterium</name>
    <dbReference type="NCBI Taxonomy" id="1404"/>
    <lineage>
        <taxon>Bacteria</taxon>
        <taxon>Bacillati</taxon>
        <taxon>Bacillota</taxon>
        <taxon>Bacilli</taxon>
        <taxon>Bacillales</taxon>
        <taxon>Bacillaceae</taxon>
        <taxon>Priestia</taxon>
    </lineage>
</organism>
<dbReference type="EMBL" id="CP045273">
    <property type="protein sequence ID" value="QJX80568.1"/>
    <property type="molecule type" value="Genomic_DNA"/>
</dbReference>
<sequence>MSKSKSKKIRQKLVREGKMDPQLNRSFFTKNRDAFNFTAEKKGKTKKDLINKQIKNDPLED</sequence>
<keyword evidence="2" id="KW-0614">Plasmid</keyword>
<geneLocation type="plasmid" evidence="3">
    <name>pfdu301a</name>
</geneLocation>
<dbReference type="RefSeq" id="WP_171778563.1">
    <property type="nucleotide sequence ID" value="NZ_CP045273.1"/>
</dbReference>
<accession>A0A6M6E7Y1</accession>
<gene>
    <name evidence="2" type="ORF">FDZ14_31250</name>
</gene>
<evidence type="ECO:0000256" key="1">
    <source>
        <dbReference type="SAM" id="MobiDB-lite"/>
    </source>
</evidence>
<protein>
    <submittedName>
        <fullName evidence="2">Uncharacterized protein</fullName>
    </submittedName>
</protein>